<dbReference type="EMBL" id="SRYG01000022">
    <property type="protein sequence ID" value="TGY65122.1"/>
    <property type="molecule type" value="Genomic_DNA"/>
</dbReference>
<sequence length="301" mass="31758">MKKYVGIDLGGTNVRAALINAEGEVLALNKSASNPEKGAEHVVKVIVDLVRSLPNQEEAEAIGIAVPGLIDVEQGTIKAANNLSKLVDYPLTEKLSGELDGRRVVLANDGKAAAIGEALAGAGKGNESVYYVTISTGIGGAAVIQGKVLMGRHGFAGEVGNMIVNERDSQYGIMNKGAVESGASGTAVTRKGKERIDASIQHAGEVFERAAQHHEEALKIVDEMTDDLSNLLSAISLVIDPDVIVLGGGVMKGADVFMPALREKWRSKLFEAMRDVELVPAKLDEPGIVGAAMYAMTWEEK</sequence>
<keyword evidence="2" id="KW-1185">Reference proteome</keyword>
<proteinExistence type="predicted"/>
<dbReference type="Proteomes" id="UP000308836">
    <property type="component" value="Unassembled WGS sequence"/>
</dbReference>
<evidence type="ECO:0000313" key="2">
    <source>
        <dbReference type="Proteomes" id="UP000308836"/>
    </source>
</evidence>
<accession>A0AC61R5K5</accession>
<organism evidence="1 2">
    <name type="scientific">Dubosiella muris</name>
    <dbReference type="NCBI Taxonomy" id="3038133"/>
    <lineage>
        <taxon>Bacteria</taxon>
        <taxon>Bacillati</taxon>
        <taxon>Bacillota</taxon>
        <taxon>Erysipelotrichia</taxon>
        <taxon>Erysipelotrichales</taxon>
        <taxon>Erysipelotrichaceae</taxon>
        <taxon>Dubosiella</taxon>
    </lineage>
</organism>
<evidence type="ECO:0000313" key="1">
    <source>
        <dbReference type="EMBL" id="TGY65122.1"/>
    </source>
</evidence>
<reference evidence="1" key="1">
    <citation type="submission" date="2019-04" db="EMBL/GenBank/DDBJ databases">
        <title>Microbes associate with the intestines of laboratory mice.</title>
        <authorList>
            <person name="Navarre W."/>
            <person name="Wong E."/>
            <person name="Huang K."/>
            <person name="Tropini C."/>
            <person name="Ng K."/>
            <person name="Yu B."/>
        </authorList>
    </citation>
    <scope>NUCLEOTIDE SEQUENCE</scope>
    <source>
        <strain evidence="1">NM09_H32</strain>
    </source>
</reference>
<comment type="caution">
    <text evidence="1">The sequence shown here is derived from an EMBL/GenBank/DDBJ whole genome shotgun (WGS) entry which is preliminary data.</text>
</comment>
<protein>
    <submittedName>
        <fullName evidence="1">ROK family protein</fullName>
    </submittedName>
</protein>
<name>A0AC61R5K5_9FIRM</name>
<gene>
    <name evidence="1" type="ORF">E5336_10020</name>
</gene>